<sequence>MKKFLLILTNQPYNGTDNAYNALRLAGALKNRGEYVRIFLMNDAVDLARNSTQKPENYDFDLVAKLKELHANGVALKVCGSCEARCGLRAGEPYFDSEIKGSMDILASWVAECDQVMTF</sequence>
<dbReference type="SUPFAM" id="SSF75169">
    <property type="entry name" value="DsrEFH-like"/>
    <property type="match status" value="1"/>
</dbReference>
<dbReference type="PANTHER" id="PTHR34874">
    <property type="entry name" value="PROTEIN YCHN"/>
    <property type="match status" value="1"/>
</dbReference>
<dbReference type="InterPro" id="IPR003787">
    <property type="entry name" value="Sulphur_relay_DsrE/F-like"/>
</dbReference>
<dbReference type="EMBL" id="JACLZK010000002">
    <property type="protein sequence ID" value="MBC2883546.1"/>
    <property type="molecule type" value="Genomic_DNA"/>
</dbReference>
<evidence type="ECO:0000313" key="1">
    <source>
        <dbReference type="EMBL" id="MBC2883546.1"/>
    </source>
</evidence>
<organism evidence="1 2">
    <name type="scientific">Campylobacter massiliensis</name>
    <dbReference type="NCBI Taxonomy" id="2762557"/>
    <lineage>
        <taxon>Bacteria</taxon>
        <taxon>Pseudomonadati</taxon>
        <taxon>Campylobacterota</taxon>
        <taxon>Epsilonproteobacteria</taxon>
        <taxon>Campylobacterales</taxon>
        <taxon>Campylobacteraceae</taxon>
        <taxon>Campylobacter</taxon>
    </lineage>
</organism>
<dbReference type="PANTHER" id="PTHR34874:SF1">
    <property type="entry name" value="PROTEIN YCHN"/>
    <property type="match status" value="1"/>
</dbReference>
<gene>
    <name evidence="1" type="ORF">H7R39_09840</name>
</gene>
<evidence type="ECO:0000313" key="2">
    <source>
        <dbReference type="Proteomes" id="UP000552683"/>
    </source>
</evidence>
<name>A0A842J6I9_9BACT</name>
<reference evidence="1 2" key="1">
    <citation type="submission" date="2020-08" db="EMBL/GenBank/DDBJ databases">
        <title>Complete genome and description of Campylobacter massiliensis Marseille-Q3452 sp. nov.</title>
        <authorList>
            <person name="Antezack A."/>
        </authorList>
    </citation>
    <scope>NUCLEOTIDE SEQUENCE [LARGE SCALE GENOMIC DNA]</scope>
    <source>
        <strain evidence="1 2">Marseille-Q3452</strain>
    </source>
</reference>
<dbReference type="InterPro" id="IPR027396">
    <property type="entry name" value="DsrEFH-like"/>
</dbReference>
<dbReference type="RefSeq" id="WP_185899054.1">
    <property type="nucleotide sequence ID" value="NZ_JACLZK010000002.1"/>
</dbReference>
<dbReference type="Gene3D" id="3.40.1260.10">
    <property type="entry name" value="DsrEFH-like"/>
    <property type="match status" value="1"/>
</dbReference>
<protein>
    <submittedName>
        <fullName evidence="1">DsrE family protein</fullName>
    </submittedName>
</protein>
<accession>A0A842J6I9</accession>
<keyword evidence="2" id="KW-1185">Reference proteome</keyword>
<dbReference type="Proteomes" id="UP000552683">
    <property type="component" value="Unassembled WGS sequence"/>
</dbReference>
<proteinExistence type="predicted"/>
<dbReference type="GO" id="GO:0005829">
    <property type="term" value="C:cytosol"/>
    <property type="evidence" value="ECO:0007669"/>
    <property type="project" value="TreeGrafter"/>
</dbReference>
<dbReference type="AlphaFoldDB" id="A0A842J6I9"/>
<comment type="caution">
    <text evidence="1">The sequence shown here is derived from an EMBL/GenBank/DDBJ whole genome shotgun (WGS) entry which is preliminary data.</text>
</comment>
<dbReference type="Pfam" id="PF02635">
    <property type="entry name" value="DsrE"/>
    <property type="match status" value="1"/>
</dbReference>